<evidence type="ECO:0000259" key="3">
    <source>
        <dbReference type="PROSITE" id="PS50405"/>
    </source>
</evidence>
<dbReference type="InterPro" id="IPR040079">
    <property type="entry name" value="Glutathione_S-Trfase"/>
</dbReference>
<feature type="domain" description="GST N-terminal" evidence="2">
    <location>
        <begin position="10"/>
        <end position="89"/>
    </location>
</feature>
<dbReference type="PATRIC" id="fig|1581420.6.peg.276"/>
<evidence type="ECO:0000256" key="1">
    <source>
        <dbReference type="RuleBase" id="RU003494"/>
    </source>
</evidence>
<dbReference type="SUPFAM" id="SSF52833">
    <property type="entry name" value="Thioredoxin-like"/>
    <property type="match status" value="1"/>
</dbReference>
<comment type="similarity">
    <text evidence="1">Belongs to the GST superfamily.</text>
</comment>
<dbReference type="InterPro" id="IPR004045">
    <property type="entry name" value="Glutathione_S-Trfase_N"/>
</dbReference>
<dbReference type="RefSeq" id="WP_047002562.1">
    <property type="nucleotide sequence ID" value="NZ_LBHB01000001.1"/>
</dbReference>
<dbReference type="CDD" id="cd03046">
    <property type="entry name" value="GST_N_GTT1_like"/>
    <property type="match status" value="1"/>
</dbReference>
<dbReference type="PROSITE" id="PS50405">
    <property type="entry name" value="GST_CTER"/>
    <property type="match status" value="1"/>
</dbReference>
<reference evidence="4 5" key="1">
    <citation type="submission" date="2015-04" db="EMBL/GenBank/DDBJ databases">
        <title>The draft genome sequence of Erythrobacter luteus KA37.</title>
        <authorList>
            <person name="Zhuang L."/>
            <person name="Liu Y."/>
            <person name="Shao Z."/>
        </authorList>
    </citation>
    <scope>NUCLEOTIDE SEQUENCE [LARGE SCALE GENOMIC DNA]</scope>
    <source>
        <strain evidence="4 5">KA37</strain>
    </source>
</reference>
<dbReference type="CDD" id="cd03207">
    <property type="entry name" value="GST_C_8"/>
    <property type="match status" value="1"/>
</dbReference>
<dbReference type="Gene3D" id="3.40.30.10">
    <property type="entry name" value="Glutaredoxin"/>
    <property type="match status" value="1"/>
</dbReference>
<dbReference type="SFLD" id="SFLDG00358">
    <property type="entry name" value="Main_(cytGST)"/>
    <property type="match status" value="1"/>
</dbReference>
<dbReference type="SFLD" id="SFLDS00019">
    <property type="entry name" value="Glutathione_Transferase_(cytos"/>
    <property type="match status" value="1"/>
</dbReference>
<feature type="domain" description="GST C-terminal" evidence="3">
    <location>
        <begin position="92"/>
        <end position="216"/>
    </location>
</feature>
<evidence type="ECO:0008006" key="6">
    <source>
        <dbReference type="Google" id="ProtNLM"/>
    </source>
</evidence>
<keyword evidence="5" id="KW-1185">Reference proteome</keyword>
<organism evidence="4 5">
    <name type="scientific">Aurantiacibacter luteus</name>
    <dbReference type="NCBI Taxonomy" id="1581420"/>
    <lineage>
        <taxon>Bacteria</taxon>
        <taxon>Pseudomonadati</taxon>
        <taxon>Pseudomonadota</taxon>
        <taxon>Alphaproteobacteria</taxon>
        <taxon>Sphingomonadales</taxon>
        <taxon>Erythrobacteraceae</taxon>
        <taxon>Aurantiacibacter</taxon>
    </lineage>
</organism>
<dbReference type="InterPro" id="IPR010987">
    <property type="entry name" value="Glutathione-S-Trfase_C-like"/>
</dbReference>
<name>A0A0G9MWV0_9SPHN</name>
<protein>
    <recommendedName>
        <fullName evidence="6">Glutathione S-transferase</fullName>
    </recommendedName>
</protein>
<comment type="caution">
    <text evidence="4">The sequence shown here is derived from an EMBL/GenBank/DDBJ whole genome shotgun (WGS) entry which is preliminary data.</text>
</comment>
<dbReference type="InterPro" id="IPR036249">
    <property type="entry name" value="Thioredoxin-like_sf"/>
</dbReference>
<evidence type="ECO:0000313" key="4">
    <source>
        <dbReference type="EMBL" id="KLE35160.1"/>
    </source>
</evidence>
<dbReference type="AlphaFoldDB" id="A0A0G9MWV0"/>
<dbReference type="SUPFAM" id="SSF47616">
    <property type="entry name" value="GST C-terminal domain-like"/>
    <property type="match status" value="1"/>
</dbReference>
<dbReference type="Gene3D" id="1.20.1050.10">
    <property type="match status" value="1"/>
</dbReference>
<gene>
    <name evidence="4" type="ORF">AAW00_01365</name>
</gene>
<dbReference type="InterPro" id="IPR004046">
    <property type="entry name" value="GST_C"/>
</dbReference>
<evidence type="ECO:0000259" key="2">
    <source>
        <dbReference type="PROSITE" id="PS50404"/>
    </source>
</evidence>
<dbReference type="EMBL" id="LBHB01000001">
    <property type="protein sequence ID" value="KLE35160.1"/>
    <property type="molecule type" value="Genomic_DNA"/>
</dbReference>
<sequence>MSERPLISAFGWVPDFAKGRVRDLRVRWAFEELGLAYDTKLLDASTPRGEDYVSWQPFDQVPAYRDDEVELFESGAILLYLAEKHGKLLPADPQGRWTAIAWCFAALNSVEPQIFRPTMMRVFHAGEDWSQAASEASKPLARKRYQRLADALGGKDWLAGEFSIADILITTAFKTEDEGLIDEFPALVDYRDRAYARPAYQRALDAQCADFAPTPDQIRGE</sequence>
<accession>A0A0G9MWV0</accession>
<dbReference type="Pfam" id="PF02798">
    <property type="entry name" value="GST_N"/>
    <property type="match status" value="1"/>
</dbReference>
<dbReference type="OrthoDB" id="9811242at2"/>
<dbReference type="FunFam" id="3.40.30.10:FF:000331">
    <property type="entry name" value="Glutathione S-transferase"/>
    <property type="match status" value="1"/>
</dbReference>
<dbReference type="Pfam" id="PF00043">
    <property type="entry name" value="GST_C"/>
    <property type="match status" value="1"/>
</dbReference>
<proteinExistence type="inferred from homology"/>
<dbReference type="InterPro" id="IPR036282">
    <property type="entry name" value="Glutathione-S-Trfase_C_sf"/>
</dbReference>
<dbReference type="Proteomes" id="UP000053464">
    <property type="component" value="Unassembled WGS sequence"/>
</dbReference>
<dbReference type="PANTHER" id="PTHR44051">
    <property type="entry name" value="GLUTATHIONE S-TRANSFERASE-RELATED"/>
    <property type="match status" value="1"/>
</dbReference>
<dbReference type="PANTHER" id="PTHR44051:SF8">
    <property type="entry name" value="GLUTATHIONE S-TRANSFERASE GSTA"/>
    <property type="match status" value="1"/>
</dbReference>
<dbReference type="STRING" id="1581420.AAW00_01365"/>
<dbReference type="PROSITE" id="PS50404">
    <property type="entry name" value="GST_NTER"/>
    <property type="match status" value="1"/>
</dbReference>
<evidence type="ECO:0000313" key="5">
    <source>
        <dbReference type="Proteomes" id="UP000053464"/>
    </source>
</evidence>